<gene>
    <name evidence="14" type="ORF">BZG36_00947</name>
</gene>
<dbReference type="GO" id="GO:0016887">
    <property type="term" value="F:ATP hydrolysis activity"/>
    <property type="evidence" value="ECO:0007669"/>
    <property type="project" value="InterPro"/>
</dbReference>
<dbReference type="SUPFAM" id="SSF90123">
    <property type="entry name" value="ABC transporter transmembrane region"/>
    <property type="match status" value="2"/>
</dbReference>
<keyword evidence="8 11" id="KW-0472">Membrane</keyword>
<organism evidence="14 15">
    <name type="scientific">Bifiguratus adelaidae</name>
    <dbReference type="NCBI Taxonomy" id="1938954"/>
    <lineage>
        <taxon>Eukaryota</taxon>
        <taxon>Fungi</taxon>
        <taxon>Fungi incertae sedis</taxon>
        <taxon>Mucoromycota</taxon>
        <taxon>Mucoromycotina</taxon>
        <taxon>Endogonomycetes</taxon>
        <taxon>Endogonales</taxon>
        <taxon>Endogonales incertae sedis</taxon>
        <taxon>Bifiguratus</taxon>
    </lineage>
</organism>
<feature type="transmembrane region" description="Helical" evidence="11">
    <location>
        <begin position="137"/>
        <end position="156"/>
    </location>
</feature>
<dbReference type="SMART" id="SM00382">
    <property type="entry name" value="AAA"/>
    <property type="match status" value="2"/>
</dbReference>
<evidence type="ECO:0000259" key="13">
    <source>
        <dbReference type="PROSITE" id="PS50929"/>
    </source>
</evidence>
<dbReference type="Proteomes" id="UP000242875">
    <property type="component" value="Unassembled WGS sequence"/>
</dbReference>
<reference evidence="14 15" key="1">
    <citation type="journal article" date="2017" name="Mycologia">
        <title>Bifiguratus adelaidae, gen. et sp. nov., a new member of Mucoromycotina in endophytic and soil-dwelling habitats.</title>
        <authorList>
            <person name="Torres-Cruz T.J."/>
            <person name="Billingsley Tobias T.L."/>
            <person name="Almatruk M."/>
            <person name="Hesse C."/>
            <person name="Kuske C.R."/>
            <person name="Desiro A."/>
            <person name="Benucci G.M."/>
            <person name="Bonito G."/>
            <person name="Stajich J.E."/>
            <person name="Dunlap C."/>
            <person name="Arnold A.E."/>
            <person name="Porras-Alfaro A."/>
        </authorList>
    </citation>
    <scope>NUCLEOTIDE SEQUENCE [LARGE SCALE GENOMIC DNA]</scope>
    <source>
        <strain evidence="14 15">AZ0501</strain>
    </source>
</reference>
<dbReference type="PANTHER" id="PTHR24223:SF399">
    <property type="entry name" value="ABC TRANSPORTER ATNG"/>
    <property type="match status" value="1"/>
</dbReference>
<keyword evidence="7 11" id="KW-1133">Transmembrane helix</keyword>
<feature type="compositionally biased region" description="Basic and acidic residues" evidence="10">
    <location>
        <begin position="848"/>
        <end position="859"/>
    </location>
</feature>
<dbReference type="InterPro" id="IPR027417">
    <property type="entry name" value="P-loop_NTPase"/>
</dbReference>
<feature type="transmembrane region" description="Helical" evidence="11">
    <location>
        <begin position="74"/>
        <end position="94"/>
    </location>
</feature>
<evidence type="ECO:0000256" key="11">
    <source>
        <dbReference type="SAM" id="Phobius"/>
    </source>
</evidence>
<keyword evidence="3 11" id="KW-0812">Transmembrane</keyword>
<evidence type="ECO:0000313" key="15">
    <source>
        <dbReference type="Proteomes" id="UP000242875"/>
    </source>
</evidence>
<evidence type="ECO:0000256" key="9">
    <source>
        <dbReference type="ARBA" id="ARBA00023180"/>
    </source>
</evidence>
<dbReference type="CDD" id="cd18579">
    <property type="entry name" value="ABC_6TM_ABCC_D1"/>
    <property type="match status" value="1"/>
</dbReference>
<dbReference type="FunFam" id="3.40.50.300:FF:000997">
    <property type="entry name" value="Multidrug resistance-associated protein 1"/>
    <property type="match status" value="1"/>
</dbReference>
<protein>
    <recommendedName>
        <fullName evidence="16">ABC transmembrane type-1 domain-containing protein</fullName>
    </recommendedName>
</protein>
<evidence type="ECO:0000256" key="10">
    <source>
        <dbReference type="SAM" id="MobiDB-lite"/>
    </source>
</evidence>
<sequence>MSKIVDPSATISTSPLTHLNHYSDQVADPDFHLYLPSEIGLLRYRFLLWTKLFGGLPCAAIFTTGAGLSSFSNAGGSNIFGCLVCAIGALLGAFSSFRQHQSTWRASVILQCYLVLMLTVLVIRVRTEWLRTDKCNLALAITLSLGLGHILLWLFLESIPRIRSSETQQMNLPPDMTSNIFSVMIFQYAQPLLATGYRLHRQGQDMDTECLYPLRPAHLSRRLGDAFVDNWKKQARKHGQGRISMSLLAMCAQGVIVPFALYYIYVASQFANPMLLNGFLNWLSSFDSPFPQPVQLGIELAFGMCSMTAIVSMLFQGALMSTNQTLMAFRGALLSAIYRKALRLSPEELHSRSVGDISNHISVDAESLFDGDLAFLALIGVPFTMILAVYFLYLQLSWAVFPGLAWYLFIMFGVQGRFGKFYGRTMKYRLKHMDKRVGLVNESVSGIKFVKLNAWETPFTAKIMETREEELNGLKRRARVFAGMSFSTQMNRNYTPMIMFWVYEMVIAKTGDGLDANKIFVSLIIANIVTASLQYLSNSLSWFYTAVASMKRVQTFLNADEVVIEEDDNFTDTETIIHVHSTKNEPKKPMMGFRDAVFTWVKKMEEAKFKLQIPEITIYDRDFIAVVGRVGAGKSSFLSAILTAMYRQEGRIYVDKAPIAYCAQSAFIMNASLQSNITFGQPFDKVILDEVVEACALDVDINMLPAGIETEIGERGIGLSGGQKARVALARACYAVLTGYTSLVMLDDVLSAVDVHTKRHLFQRVLSTDTGILRNTTRILVTHAVHYGDKFDRIMYFANGCVAQIGTHTELMSSEGSYKSLMGEYAHLAHPDQIDSAAQAEQAVPETQETKEASTADKTRGVLTDKEEMEIGRVSWKVYTRFIVAGGIVNFCLMEAVLALHRVVWFVGYYWLSDWLALPSPPHRSAFYLGIYTLFQLLAAITLPIGYYMGQSRFGVRASKFLFVQVLIKVFRAPMSFFDATPAGRILNRLTTDMNQVDVGLTDKLIDTLSQLNQVLASLIAAGVATPYLFVMLPPVTVLYYWIMVYYQASVRSLRRLDAGGPRSPLFQHVSHTIEGVQTLKAYQLTDKWLTEFHKRVDLNQRSKRMEIILNGWMMMRMDFLGATLILGCSIFAITARSSISNSVVGLALSALMTMVQFFFVLVDSISGLEVAAVHAERVLHYTELPSEAPLELACDEVRKTWPEKGTITFKNFSTRYRSELPLTIKNLSVQFEGGSKIAIVGRTGSGKSTLSLALFRMIEDHSLKSAELDSDADSNRSWKGIEEGELATGDVEGAISIDGVNIAELGLAKLRGAIAIIPQDATMFGGTLRTNLSPFDDHTDEELWHVLGAAGLKEHVKENMTGGLDAEIQSGGVNLSKGQLQQVGLARAMLRKAAFWCWTK</sequence>
<name>A0A261Y5E9_9FUNG</name>
<dbReference type="GO" id="GO:0140359">
    <property type="term" value="F:ABC-type transporter activity"/>
    <property type="evidence" value="ECO:0007669"/>
    <property type="project" value="InterPro"/>
</dbReference>
<feature type="transmembrane region" description="Helical" evidence="11">
    <location>
        <begin position="927"/>
        <end position="949"/>
    </location>
</feature>
<feature type="transmembrane region" description="Helical" evidence="11">
    <location>
        <begin position="106"/>
        <end position="125"/>
    </location>
</feature>
<keyword evidence="6" id="KW-0067">ATP-binding</keyword>
<dbReference type="PROSITE" id="PS50929">
    <property type="entry name" value="ABC_TM1F"/>
    <property type="match status" value="2"/>
</dbReference>
<proteinExistence type="predicted"/>
<dbReference type="PROSITE" id="PS50893">
    <property type="entry name" value="ABC_TRANSPORTER_2"/>
    <property type="match status" value="1"/>
</dbReference>
<dbReference type="SUPFAM" id="SSF52540">
    <property type="entry name" value="P-loop containing nucleoside triphosphate hydrolases"/>
    <property type="match status" value="2"/>
</dbReference>
<keyword evidence="4" id="KW-0677">Repeat</keyword>
<comment type="caution">
    <text evidence="14">The sequence shown here is derived from an EMBL/GenBank/DDBJ whole genome shotgun (WGS) entry which is preliminary data.</text>
</comment>
<dbReference type="InterPro" id="IPR044746">
    <property type="entry name" value="ABCC_6TM_D1"/>
</dbReference>
<evidence type="ECO:0000256" key="6">
    <source>
        <dbReference type="ARBA" id="ARBA00022840"/>
    </source>
</evidence>
<dbReference type="Gene3D" id="3.40.50.300">
    <property type="entry name" value="P-loop containing nucleotide triphosphate hydrolases"/>
    <property type="match status" value="2"/>
</dbReference>
<feature type="domain" description="ABC transporter" evidence="12">
    <location>
        <begin position="591"/>
        <end position="824"/>
    </location>
</feature>
<feature type="transmembrane region" description="Helical" evidence="11">
    <location>
        <begin position="243"/>
        <end position="265"/>
    </location>
</feature>
<dbReference type="Pfam" id="PF00005">
    <property type="entry name" value="ABC_tran"/>
    <property type="match status" value="2"/>
</dbReference>
<dbReference type="Gene3D" id="1.20.1560.10">
    <property type="entry name" value="ABC transporter type 1, transmembrane domain"/>
    <property type="match status" value="2"/>
</dbReference>
<dbReference type="FunFam" id="1.20.1560.10:FF:000013">
    <property type="entry name" value="ABC transporter C family member 2"/>
    <property type="match status" value="1"/>
</dbReference>
<comment type="subcellular location">
    <subcellularLocation>
        <location evidence="1">Membrane</location>
        <topology evidence="1">Multi-pass membrane protein</topology>
    </subcellularLocation>
</comment>
<dbReference type="InterPro" id="IPR003439">
    <property type="entry name" value="ABC_transporter-like_ATP-bd"/>
</dbReference>
<feature type="transmembrane region" description="Helical" evidence="11">
    <location>
        <begin position="1144"/>
        <end position="1163"/>
    </location>
</feature>
<evidence type="ECO:0008006" key="16">
    <source>
        <dbReference type="Google" id="ProtNLM"/>
    </source>
</evidence>
<feature type="domain" description="ABC transmembrane type-1" evidence="13">
    <location>
        <begin position="264"/>
        <end position="541"/>
    </location>
</feature>
<dbReference type="CDD" id="cd18580">
    <property type="entry name" value="ABC_6TM_ABCC_D2"/>
    <property type="match status" value="1"/>
</dbReference>
<dbReference type="InterPro" id="IPR044726">
    <property type="entry name" value="ABCC_6TM_D2"/>
</dbReference>
<evidence type="ECO:0000256" key="3">
    <source>
        <dbReference type="ARBA" id="ARBA00022692"/>
    </source>
</evidence>
<dbReference type="OrthoDB" id="6500128at2759"/>
<evidence type="ECO:0000313" key="14">
    <source>
        <dbReference type="EMBL" id="OZJ05798.1"/>
    </source>
</evidence>
<feature type="transmembrane region" description="Helical" evidence="11">
    <location>
        <begin position="882"/>
        <end position="907"/>
    </location>
</feature>
<dbReference type="CDD" id="cd03250">
    <property type="entry name" value="ABCC_MRP_domain1"/>
    <property type="match status" value="1"/>
</dbReference>
<dbReference type="InterPro" id="IPR011527">
    <property type="entry name" value="ABC1_TM_dom"/>
</dbReference>
<feature type="transmembrane region" description="Helical" evidence="11">
    <location>
        <begin position="373"/>
        <end position="393"/>
    </location>
</feature>
<feature type="transmembrane region" description="Helical" evidence="11">
    <location>
        <begin position="1120"/>
        <end position="1138"/>
    </location>
</feature>
<keyword evidence="9" id="KW-0325">Glycoprotein</keyword>
<dbReference type="EMBL" id="MVBO01000009">
    <property type="protein sequence ID" value="OZJ05798.1"/>
    <property type="molecule type" value="Genomic_DNA"/>
</dbReference>
<feature type="transmembrane region" description="Helical" evidence="11">
    <location>
        <begin position="399"/>
        <end position="419"/>
    </location>
</feature>
<feature type="region of interest" description="Disordered" evidence="10">
    <location>
        <begin position="840"/>
        <end position="859"/>
    </location>
</feature>
<evidence type="ECO:0000256" key="8">
    <source>
        <dbReference type="ARBA" id="ARBA00023136"/>
    </source>
</evidence>
<evidence type="ECO:0000256" key="4">
    <source>
        <dbReference type="ARBA" id="ARBA00022737"/>
    </source>
</evidence>
<feature type="domain" description="ABC transmembrane type-1" evidence="13">
    <location>
        <begin position="911"/>
        <end position="1170"/>
    </location>
</feature>
<keyword evidence="15" id="KW-1185">Reference proteome</keyword>
<feature type="transmembrane region" description="Helical" evidence="11">
    <location>
        <begin position="300"/>
        <end position="320"/>
    </location>
</feature>
<dbReference type="InterPro" id="IPR050173">
    <property type="entry name" value="ABC_transporter_C-like"/>
</dbReference>
<keyword evidence="2" id="KW-0813">Transport</keyword>
<evidence type="ECO:0000256" key="2">
    <source>
        <dbReference type="ARBA" id="ARBA00022448"/>
    </source>
</evidence>
<keyword evidence="5" id="KW-0547">Nucleotide-binding</keyword>
<dbReference type="InterPro" id="IPR036640">
    <property type="entry name" value="ABC1_TM_sf"/>
</dbReference>
<dbReference type="PANTHER" id="PTHR24223">
    <property type="entry name" value="ATP-BINDING CASSETTE SUB-FAMILY C"/>
    <property type="match status" value="1"/>
</dbReference>
<dbReference type="GO" id="GO:0016020">
    <property type="term" value="C:membrane"/>
    <property type="evidence" value="ECO:0007669"/>
    <property type="project" value="UniProtKB-SubCell"/>
</dbReference>
<evidence type="ECO:0000256" key="5">
    <source>
        <dbReference type="ARBA" id="ARBA00022741"/>
    </source>
</evidence>
<evidence type="ECO:0000259" key="12">
    <source>
        <dbReference type="PROSITE" id="PS50893"/>
    </source>
</evidence>
<evidence type="ECO:0000256" key="7">
    <source>
        <dbReference type="ARBA" id="ARBA00022989"/>
    </source>
</evidence>
<dbReference type="InterPro" id="IPR003593">
    <property type="entry name" value="AAA+_ATPase"/>
</dbReference>
<feature type="transmembrane region" description="Helical" evidence="11">
    <location>
        <begin position="46"/>
        <end position="68"/>
    </location>
</feature>
<evidence type="ECO:0000256" key="1">
    <source>
        <dbReference type="ARBA" id="ARBA00004141"/>
    </source>
</evidence>
<accession>A0A261Y5E9</accession>
<dbReference type="Pfam" id="PF00664">
    <property type="entry name" value="ABC_membrane"/>
    <property type="match status" value="2"/>
</dbReference>
<dbReference type="GO" id="GO:0005524">
    <property type="term" value="F:ATP binding"/>
    <property type="evidence" value="ECO:0007669"/>
    <property type="project" value="UniProtKB-KW"/>
</dbReference>